<evidence type="ECO:0000259" key="11">
    <source>
        <dbReference type="Pfam" id="PF22640"/>
    </source>
</evidence>
<dbReference type="InterPro" id="IPR011051">
    <property type="entry name" value="RmlC_Cupin_sf"/>
</dbReference>
<dbReference type="GO" id="GO:0004475">
    <property type="term" value="F:mannose-1-phosphate guanylyltransferase (GTP) activity"/>
    <property type="evidence" value="ECO:0007669"/>
    <property type="project" value="UniProtKB-EC"/>
</dbReference>
<dbReference type="AlphaFoldDB" id="E4U2Z2"/>
<evidence type="ECO:0000259" key="9">
    <source>
        <dbReference type="Pfam" id="PF00483"/>
    </source>
</evidence>
<dbReference type="Pfam" id="PF22640">
    <property type="entry name" value="ManC_GMP_beta-helix"/>
    <property type="match status" value="1"/>
</dbReference>
<dbReference type="InterPro" id="IPR049577">
    <property type="entry name" value="GMPP_N"/>
</dbReference>
<dbReference type="InterPro" id="IPR005835">
    <property type="entry name" value="NTP_transferase_dom"/>
</dbReference>
<dbReference type="eggNOG" id="COG0836">
    <property type="taxonomic scope" value="Bacteria"/>
</dbReference>
<feature type="domain" description="MannoseP isomerase/GMP-like beta-helix" evidence="11">
    <location>
        <begin position="293"/>
        <end position="347"/>
    </location>
</feature>
<feature type="domain" description="Nucleotidyl transferase" evidence="9">
    <location>
        <begin position="6"/>
        <end position="286"/>
    </location>
</feature>
<dbReference type="Gene3D" id="3.90.550.10">
    <property type="entry name" value="Spore Coat Polysaccharide Biosynthesis Protein SpsA, Chain A"/>
    <property type="match status" value="1"/>
</dbReference>
<dbReference type="CDD" id="cd02509">
    <property type="entry name" value="GDP-M1P_Guanylyltransferase"/>
    <property type="match status" value="1"/>
</dbReference>
<dbReference type="Pfam" id="PF01050">
    <property type="entry name" value="MannoseP_isomer"/>
    <property type="match status" value="1"/>
</dbReference>
<dbReference type="CDD" id="cd02213">
    <property type="entry name" value="cupin_PMI_typeII_C"/>
    <property type="match status" value="1"/>
</dbReference>
<evidence type="ECO:0000256" key="1">
    <source>
        <dbReference type="ARBA" id="ARBA00006115"/>
    </source>
</evidence>
<dbReference type="InterPro" id="IPR051161">
    <property type="entry name" value="Mannose-6P_isomerase_type2"/>
</dbReference>
<evidence type="ECO:0000256" key="7">
    <source>
        <dbReference type="ARBA" id="ARBA00047343"/>
    </source>
</evidence>
<dbReference type="RefSeq" id="WP_013460953.1">
    <property type="nucleotide sequence ID" value="NC_014762.1"/>
</dbReference>
<dbReference type="InterPro" id="IPR029044">
    <property type="entry name" value="Nucleotide-diphossugar_trans"/>
</dbReference>
<dbReference type="PANTHER" id="PTHR46390:SF1">
    <property type="entry name" value="MANNOSE-1-PHOSPHATE GUANYLYLTRANSFERASE"/>
    <property type="match status" value="1"/>
</dbReference>
<evidence type="ECO:0000313" key="12">
    <source>
        <dbReference type="EMBL" id="ADR34756.1"/>
    </source>
</evidence>
<reference evidence="12 13" key="1">
    <citation type="journal article" date="2012" name="Stand. Genomic Sci.">
        <title>Complete genome sequence of the sulfur compounds oxidizing chemolithoautotroph Sulfuricurvum kujiense type strain (YK-1(T)).</title>
        <authorList>
            <person name="Han C."/>
            <person name="Kotsyurbenko O."/>
            <person name="Chertkov O."/>
            <person name="Held B."/>
            <person name="Lapidus A."/>
            <person name="Nolan M."/>
            <person name="Lucas S."/>
            <person name="Hammon N."/>
            <person name="Deshpande S."/>
            <person name="Cheng J.F."/>
            <person name="Tapia R."/>
            <person name="Goodwin L.A."/>
            <person name="Pitluck S."/>
            <person name="Liolios K."/>
            <person name="Pagani I."/>
            <person name="Ivanova N."/>
            <person name="Mavromatis K."/>
            <person name="Mikhailova N."/>
            <person name="Pati A."/>
            <person name="Chen A."/>
            <person name="Palaniappan K."/>
            <person name="Land M."/>
            <person name="Hauser L."/>
            <person name="Chang Y.J."/>
            <person name="Jeffries C.D."/>
            <person name="Brambilla E.M."/>
            <person name="Rohde M."/>
            <person name="Spring S."/>
            <person name="Sikorski J."/>
            <person name="Goker M."/>
            <person name="Woyke T."/>
            <person name="Bristow J."/>
            <person name="Eisen J.A."/>
            <person name="Markowitz V."/>
            <person name="Hugenholtz P."/>
            <person name="Kyrpides N.C."/>
            <person name="Klenk H.P."/>
            <person name="Detter J.C."/>
        </authorList>
    </citation>
    <scope>NUCLEOTIDE SEQUENCE [LARGE SCALE GENOMIC DNA]</scope>
    <source>
        <strain evidence="13">ATCC BAA-921 / DSM 16994 / JCM 11577 / YK-1</strain>
    </source>
</reference>
<keyword evidence="13" id="KW-1185">Reference proteome</keyword>
<dbReference type="GO" id="GO:0016853">
    <property type="term" value="F:isomerase activity"/>
    <property type="evidence" value="ECO:0007669"/>
    <property type="project" value="UniProtKB-KW"/>
</dbReference>
<organism evidence="12 13">
    <name type="scientific">Sulfuricurvum kujiense (strain ATCC BAA-921 / DSM 16994 / JCM 11577 / YK-1)</name>
    <dbReference type="NCBI Taxonomy" id="709032"/>
    <lineage>
        <taxon>Bacteria</taxon>
        <taxon>Pseudomonadati</taxon>
        <taxon>Campylobacterota</taxon>
        <taxon>Epsilonproteobacteria</taxon>
        <taxon>Campylobacterales</taxon>
        <taxon>Sulfurimonadaceae</taxon>
        <taxon>Sulfuricurvum</taxon>
    </lineage>
</organism>
<accession>E4U2Z2</accession>
<dbReference type="STRING" id="709032.Sulku_2096"/>
<dbReference type="SUPFAM" id="SSF51182">
    <property type="entry name" value="RmlC-like cupins"/>
    <property type="match status" value="1"/>
</dbReference>
<evidence type="ECO:0000256" key="2">
    <source>
        <dbReference type="ARBA" id="ARBA00012387"/>
    </source>
</evidence>
<feature type="domain" description="Mannose-6-phosphate isomerase type II C-terminal" evidence="10">
    <location>
        <begin position="354"/>
        <end position="465"/>
    </location>
</feature>
<dbReference type="NCBIfam" id="TIGR01479">
    <property type="entry name" value="GMP_PMI"/>
    <property type="match status" value="1"/>
</dbReference>
<dbReference type="InterPro" id="IPR054566">
    <property type="entry name" value="ManC/GMP-like_b-helix"/>
</dbReference>
<dbReference type="KEGG" id="sku:Sulku_2096"/>
<evidence type="ECO:0000259" key="10">
    <source>
        <dbReference type="Pfam" id="PF01050"/>
    </source>
</evidence>
<evidence type="ECO:0000256" key="4">
    <source>
        <dbReference type="ARBA" id="ARBA00022695"/>
    </source>
</evidence>
<dbReference type="SUPFAM" id="SSF53448">
    <property type="entry name" value="Nucleotide-diphospho-sugar transferases"/>
    <property type="match status" value="1"/>
</dbReference>
<dbReference type="GO" id="GO:0000271">
    <property type="term" value="P:polysaccharide biosynthetic process"/>
    <property type="evidence" value="ECO:0007669"/>
    <property type="project" value="InterPro"/>
</dbReference>
<keyword evidence="4 12" id="KW-0548">Nucleotidyltransferase</keyword>
<keyword evidence="12" id="KW-0413">Isomerase</keyword>
<dbReference type="OrthoDB" id="9806359at2"/>
<evidence type="ECO:0000256" key="5">
    <source>
        <dbReference type="ARBA" id="ARBA00022741"/>
    </source>
</evidence>
<gene>
    <name evidence="12" type="ordered locus">Sulku_2096</name>
</gene>
<dbReference type="InterPro" id="IPR006375">
    <property type="entry name" value="Man1P_GuaTrfase/Man6P_Isoase"/>
</dbReference>
<evidence type="ECO:0000256" key="8">
    <source>
        <dbReference type="RuleBase" id="RU004190"/>
    </source>
</evidence>
<proteinExistence type="inferred from homology"/>
<dbReference type="Gene3D" id="2.60.120.10">
    <property type="entry name" value="Jelly Rolls"/>
    <property type="match status" value="1"/>
</dbReference>
<dbReference type="HOGENOM" id="CLU_035527_1_0_7"/>
<dbReference type="EMBL" id="CP002355">
    <property type="protein sequence ID" value="ADR34756.1"/>
    <property type="molecule type" value="Genomic_DNA"/>
</dbReference>
<dbReference type="GO" id="GO:0005525">
    <property type="term" value="F:GTP binding"/>
    <property type="evidence" value="ECO:0007669"/>
    <property type="project" value="UniProtKB-KW"/>
</dbReference>
<dbReference type="FunFam" id="2.60.120.10:FF:000032">
    <property type="entry name" value="Mannose-1-phosphate guanylyltransferase/mannose-6-phosphate isomerase"/>
    <property type="match status" value="1"/>
</dbReference>
<dbReference type="InterPro" id="IPR001538">
    <property type="entry name" value="Man6P_isomerase-2_C"/>
</dbReference>
<keyword evidence="3 12" id="KW-0808">Transferase</keyword>
<name>E4U2Z2_SULKY</name>
<dbReference type="FunFam" id="3.90.550.10:FF:000046">
    <property type="entry name" value="Mannose-1-phosphate guanylyltransferase (GDP)"/>
    <property type="match status" value="1"/>
</dbReference>
<dbReference type="Pfam" id="PF00483">
    <property type="entry name" value="NTP_transferase"/>
    <property type="match status" value="1"/>
</dbReference>
<evidence type="ECO:0000313" key="13">
    <source>
        <dbReference type="Proteomes" id="UP000008721"/>
    </source>
</evidence>
<dbReference type="EC" id="2.7.7.13" evidence="2"/>
<keyword evidence="6" id="KW-0342">GTP-binding</keyword>
<protein>
    <recommendedName>
        <fullName evidence="2">mannose-1-phosphate guanylyltransferase</fullName>
        <ecNumber evidence="2">2.7.7.13</ecNumber>
    </recommendedName>
</protein>
<dbReference type="Proteomes" id="UP000008721">
    <property type="component" value="Chromosome"/>
</dbReference>
<dbReference type="GO" id="GO:0009298">
    <property type="term" value="P:GDP-mannose biosynthetic process"/>
    <property type="evidence" value="ECO:0007669"/>
    <property type="project" value="TreeGrafter"/>
</dbReference>
<evidence type="ECO:0000256" key="6">
    <source>
        <dbReference type="ARBA" id="ARBA00023134"/>
    </source>
</evidence>
<dbReference type="eggNOG" id="COG0662">
    <property type="taxonomic scope" value="Bacteria"/>
</dbReference>
<comment type="catalytic activity">
    <reaction evidence="7">
        <text>alpha-D-mannose 1-phosphate + GTP + H(+) = GDP-alpha-D-mannose + diphosphate</text>
        <dbReference type="Rhea" id="RHEA:15229"/>
        <dbReference type="ChEBI" id="CHEBI:15378"/>
        <dbReference type="ChEBI" id="CHEBI:33019"/>
        <dbReference type="ChEBI" id="CHEBI:37565"/>
        <dbReference type="ChEBI" id="CHEBI:57527"/>
        <dbReference type="ChEBI" id="CHEBI:58409"/>
        <dbReference type="EC" id="2.7.7.13"/>
    </reaction>
</comment>
<sequence length="470" mass="52607">MVPVVAVILSGGSGTRLWPLSRKAYPKQFLSLYGKETMFQQTLERLKGVEGLSDVVVVANEEHRFIVAEQMRQCGIKGRILLEPFGKNTAPAIALASLDIVKRYPDAHMLVLSSDHAIETVEPFMEAIKSAKRLSDDDLLVTFGVTPSSPETGYGYIRTADAIGIHGYKVGAFIEKPRKEVAIQMLEQGGHYWNSGMFMFKASVILNELKQYRLDIYKACESAVLSEQQDLDFIRFDAQKFELIPAESIDYAIMEHSKNVSMVPYSGMWSDVGSWDALWNISPRDESGNVLIGNVVALDTHNSYIRSTSKRVAVSGVEGLIVVATDDAVLVADKSQSQQVKDLVSALRVCDPNIVDKHQEVHRPWGFYTTLDKADRFQVKRIVVNPGEKLSFQMHYHRAEHWIIVQGTASVLLGDENHILSENQSIHIPLGMKHSLQNPGKIPLEVIEVQSGTYLEEDDIVRYQDEYGRA</sequence>
<comment type="similarity">
    <text evidence="1 8">Belongs to the mannose-6-phosphate isomerase type 2 family.</text>
</comment>
<dbReference type="InterPro" id="IPR014710">
    <property type="entry name" value="RmlC-like_jellyroll"/>
</dbReference>
<evidence type="ECO:0000256" key="3">
    <source>
        <dbReference type="ARBA" id="ARBA00022679"/>
    </source>
</evidence>
<dbReference type="PANTHER" id="PTHR46390">
    <property type="entry name" value="MANNOSE-1-PHOSPHATE GUANYLYLTRANSFERASE"/>
    <property type="match status" value="1"/>
</dbReference>
<keyword evidence="5" id="KW-0547">Nucleotide-binding</keyword>